<dbReference type="HOGENOM" id="CLU_098919_0_1_6"/>
<evidence type="ECO:0000256" key="2">
    <source>
        <dbReference type="SAM" id="Phobius"/>
    </source>
</evidence>
<dbReference type="PROSITE" id="PS51857">
    <property type="entry name" value="CSD_2"/>
    <property type="match status" value="1"/>
</dbReference>
<dbReference type="InterPro" id="IPR011129">
    <property type="entry name" value="CSD"/>
</dbReference>
<keyword evidence="2" id="KW-1133">Transmembrane helix</keyword>
<dbReference type="RefSeq" id="WP_014779068.1">
    <property type="nucleotide sequence ID" value="NC_018012.1"/>
</dbReference>
<dbReference type="Proteomes" id="UP000006062">
    <property type="component" value="Chromosome"/>
</dbReference>
<dbReference type="PROSITE" id="PS00352">
    <property type="entry name" value="CSD_1"/>
    <property type="match status" value="1"/>
</dbReference>
<evidence type="ECO:0000259" key="3">
    <source>
        <dbReference type="PROSITE" id="PS51857"/>
    </source>
</evidence>
<dbReference type="Gene3D" id="2.40.50.140">
    <property type="entry name" value="Nucleic acid-binding proteins"/>
    <property type="match status" value="1"/>
</dbReference>
<dbReference type="InterPro" id="IPR008613">
    <property type="entry name" value="Excalibur_Ca-bd_domain"/>
</dbReference>
<reference evidence="4 5" key="1">
    <citation type="submission" date="2012-06" db="EMBL/GenBank/DDBJ databases">
        <title>Complete sequence of Thiocystis violascens DSM 198.</title>
        <authorList>
            <consortium name="US DOE Joint Genome Institute"/>
            <person name="Lucas S."/>
            <person name="Han J."/>
            <person name="Lapidus A."/>
            <person name="Cheng J.-F."/>
            <person name="Goodwin L."/>
            <person name="Pitluck S."/>
            <person name="Peters L."/>
            <person name="Ovchinnikova G."/>
            <person name="Teshima H."/>
            <person name="Detter J.C."/>
            <person name="Han C."/>
            <person name="Tapia R."/>
            <person name="Land M."/>
            <person name="Hauser L."/>
            <person name="Kyrpides N."/>
            <person name="Ivanova N."/>
            <person name="Pagani I."/>
            <person name="Vogl K."/>
            <person name="Liu Z."/>
            <person name="Frigaard N.-U."/>
            <person name="Bryant D."/>
            <person name="Woyke T."/>
        </authorList>
    </citation>
    <scope>NUCLEOTIDE SEQUENCE [LARGE SCALE GENOMIC DNA]</scope>
    <source>
        <strain evidence="5">ATCC 17096 / DSM 198 / 6111</strain>
    </source>
</reference>
<dbReference type="AlphaFoldDB" id="I3YCB6"/>
<dbReference type="SUPFAM" id="SSF50249">
    <property type="entry name" value="Nucleic acid-binding proteins"/>
    <property type="match status" value="1"/>
</dbReference>
<dbReference type="InterPro" id="IPR012340">
    <property type="entry name" value="NA-bd_OB-fold"/>
</dbReference>
<dbReference type="PANTHER" id="PTHR46565">
    <property type="entry name" value="COLD SHOCK DOMAIN PROTEIN 2"/>
    <property type="match status" value="1"/>
</dbReference>
<keyword evidence="5" id="KW-1185">Reference proteome</keyword>
<dbReference type="STRING" id="765911.Thivi_2716"/>
<organism evidence="4 5">
    <name type="scientific">Thiocystis violascens (strain ATCC 17096 / DSM 198 / 6111)</name>
    <name type="common">Chromatium violascens</name>
    <dbReference type="NCBI Taxonomy" id="765911"/>
    <lineage>
        <taxon>Bacteria</taxon>
        <taxon>Pseudomonadati</taxon>
        <taxon>Pseudomonadota</taxon>
        <taxon>Gammaproteobacteria</taxon>
        <taxon>Chromatiales</taxon>
        <taxon>Chromatiaceae</taxon>
        <taxon>Thiocystis</taxon>
    </lineage>
</organism>
<dbReference type="SMART" id="SM00357">
    <property type="entry name" value="CSP"/>
    <property type="match status" value="1"/>
</dbReference>
<feature type="transmembrane region" description="Helical" evidence="2">
    <location>
        <begin position="93"/>
        <end position="111"/>
    </location>
</feature>
<gene>
    <name evidence="4" type="ordered locus">Thivi_2716</name>
</gene>
<feature type="domain" description="CSD" evidence="3">
    <location>
        <begin position="2"/>
        <end position="67"/>
    </location>
</feature>
<dbReference type="GO" id="GO:0003676">
    <property type="term" value="F:nucleic acid binding"/>
    <property type="evidence" value="ECO:0007669"/>
    <property type="project" value="InterPro"/>
</dbReference>
<dbReference type="GO" id="GO:0005829">
    <property type="term" value="C:cytosol"/>
    <property type="evidence" value="ECO:0007669"/>
    <property type="project" value="UniProtKB-ARBA"/>
</dbReference>
<dbReference type="PANTHER" id="PTHR46565:SF20">
    <property type="entry name" value="COLD SHOCK DOMAIN-CONTAINING PROTEIN 4"/>
    <property type="match status" value="1"/>
</dbReference>
<keyword evidence="2" id="KW-0812">Transmembrane</keyword>
<dbReference type="EMBL" id="CP003154">
    <property type="protein sequence ID" value="AFL74634.1"/>
    <property type="molecule type" value="Genomic_DNA"/>
</dbReference>
<evidence type="ECO:0000256" key="1">
    <source>
        <dbReference type="RuleBase" id="RU000408"/>
    </source>
</evidence>
<evidence type="ECO:0000313" key="5">
    <source>
        <dbReference type="Proteomes" id="UP000006062"/>
    </source>
</evidence>
<dbReference type="InterPro" id="IPR002059">
    <property type="entry name" value="CSP_DNA-bd"/>
</dbReference>
<dbReference type="Pfam" id="PF05901">
    <property type="entry name" value="Excalibur"/>
    <property type="match status" value="1"/>
</dbReference>
<name>I3YCB6_THIV6</name>
<dbReference type="OrthoDB" id="72963at2"/>
<proteinExistence type="predicted"/>
<sequence>MRVHGTLTKWNDDRGFGFITPAQGDDEIFVHISAFPKDGSRPSISEPVSFEVELGDDSKKRAVRVLYPSRQITPRSIRRTTASKPRRNPLSRVLGLLVIGAIGVSAYSSFWPNGSATLAMPEFVDEIVDRNPEPAVSAQTFQCDGRTHCSQMTSCAEAEYFLRHCPDTRMDGNHDGEPCEQQWCN</sequence>
<dbReference type="InterPro" id="IPR019844">
    <property type="entry name" value="CSD_CS"/>
</dbReference>
<dbReference type="Pfam" id="PF00313">
    <property type="entry name" value="CSD"/>
    <property type="match status" value="1"/>
</dbReference>
<accession>I3YCB6</accession>
<dbReference type="KEGG" id="tvi:Thivi_2716"/>
<keyword evidence="2" id="KW-0472">Membrane</keyword>
<dbReference type="CDD" id="cd04458">
    <property type="entry name" value="CSP_CDS"/>
    <property type="match status" value="1"/>
</dbReference>
<comment type="subcellular location">
    <subcellularLocation>
        <location evidence="1">Cytoplasm</location>
    </subcellularLocation>
</comment>
<dbReference type="eggNOG" id="COG1278">
    <property type="taxonomic scope" value="Bacteria"/>
</dbReference>
<protein>
    <submittedName>
        <fullName evidence="4">Cold shock protein</fullName>
    </submittedName>
</protein>
<evidence type="ECO:0000313" key="4">
    <source>
        <dbReference type="EMBL" id="AFL74634.1"/>
    </source>
</evidence>